<keyword evidence="1" id="KW-1133">Transmembrane helix</keyword>
<evidence type="ECO:0000313" key="2">
    <source>
        <dbReference type="EMBL" id="MPM78942.1"/>
    </source>
</evidence>
<keyword evidence="1" id="KW-0472">Membrane</keyword>
<gene>
    <name evidence="2" type="ORF">SDC9_125957</name>
</gene>
<feature type="transmembrane region" description="Helical" evidence="1">
    <location>
        <begin position="16"/>
        <end position="36"/>
    </location>
</feature>
<proteinExistence type="predicted"/>
<feature type="transmembrane region" description="Helical" evidence="1">
    <location>
        <begin position="75"/>
        <end position="92"/>
    </location>
</feature>
<dbReference type="AlphaFoldDB" id="A0A645CQE5"/>
<comment type="caution">
    <text evidence="2">The sequence shown here is derived from an EMBL/GenBank/DDBJ whole genome shotgun (WGS) entry which is preliminary data.</text>
</comment>
<dbReference type="EMBL" id="VSSQ01029005">
    <property type="protein sequence ID" value="MPM78942.1"/>
    <property type="molecule type" value="Genomic_DNA"/>
</dbReference>
<keyword evidence="1" id="KW-0812">Transmembrane</keyword>
<protein>
    <submittedName>
        <fullName evidence="2">Uncharacterized protein</fullName>
    </submittedName>
</protein>
<reference evidence="2" key="1">
    <citation type="submission" date="2019-08" db="EMBL/GenBank/DDBJ databases">
        <authorList>
            <person name="Kucharzyk K."/>
            <person name="Murdoch R.W."/>
            <person name="Higgins S."/>
            <person name="Loffler F."/>
        </authorList>
    </citation>
    <scope>NUCLEOTIDE SEQUENCE</scope>
</reference>
<feature type="transmembrane region" description="Helical" evidence="1">
    <location>
        <begin position="42"/>
        <end position="63"/>
    </location>
</feature>
<sequence length="93" mass="10717">MSLWVIELKNGISKDLLTYTGIFTLVLAEFALLFSFLPIPLWYSSLYVMSLMYIGLSILQNLLRGRLFRNTLNEYVLVSIFMVLAFILTFPGK</sequence>
<organism evidence="2">
    <name type="scientific">bioreactor metagenome</name>
    <dbReference type="NCBI Taxonomy" id="1076179"/>
    <lineage>
        <taxon>unclassified sequences</taxon>
        <taxon>metagenomes</taxon>
        <taxon>ecological metagenomes</taxon>
    </lineage>
</organism>
<name>A0A645CQE5_9ZZZZ</name>
<evidence type="ECO:0000256" key="1">
    <source>
        <dbReference type="SAM" id="Phobius"/>
    </source>
</evidence>
<accession>A0A645CQE5</accession>